<proteinExistence type="predicted"/>
<dbReference type="AlphaFoldDB" id="A0A7U3UQB4"/>
<feature type="region of interest" description="Disordered" evidence="1">
    <location>
        <begin position="38"/>
        <end position="60"/>
    </location>
</feature>
<protein>
    <submittedName>
        <fullName evidence="2">Uncharacterized protein</fullName>
    </submittedName>
</protein>
<accession>A0A7U3UQB4</accession>
<name>A0A7U3UQB4_9ACTN</name>
<reference evidence="2 3" key="4">
    <citation type="journal article" date="2020" name="Sci. Rep.">
        <title>beta-carboline chemical signals induce reveromycin production through a LuxR family regulator in Streptomyces sp. SN-593.</title>
        <authorList>
            <person name="Panthee S."/>
            <person name="Kito N."/>
            <person name="Hayashi T."/>
            <person name="Shimizu T."/>
            <person name="Ishikawa J."/>
            <person name="Hamamoto H."/>
            <person name="Osada H."/>
            <person name="Takahashi S."/>
        </authorList>
    </citation>
    <scope>NUCLEOTIDE SEQUENCE [LARGE SCALE GENOMIC DNA]</scope>
    <source>
        <strain evidence="2 3">SN-593</strain>
    </source>
</reference>
<evidence type="ECO:0000313" key="2">
    <source>
        <dbReference type="EMBL" id="BBA98415.1"/>
    </source>
</evidence>
<keyword evidence="3" id="KW-1185">Reference proteome</keyword>
<evidence type="ECO:0000256" key="1">
    <source>
        <dbReference type="SAM" id="MobiDB-lite"/>
    </source>
</evidence>
<dbReference type="KEGG" id="arev:RVR_4583"/>
<gene>
    <name evidence="2" type="ORF">RVR_4583</name>
</gene>
<dbReference type="Proteomes" id="UP000595703">
    <property type="component" value="Chromosome"/>
</dbReference>
<organism evidence="2 3">
    <name type="scientific">Actinacidiphila reveromycinica</name>
    <dbReference type="NCBI Taxonomy" id="659352"/>
    <lineage>
        <taxon>Bacteria</taxon>
        <taxon>Bacillati</taxon>
        <taxon>Actinomycetota</taxon>
        <taxon>Actinomycetes</taxon>
        <taxon>Kitasatosporales</taxon>
        <taxon>Streptomycetaceae</taxon>
        <taxon>Actinacidiphila</taxon>
    </lineage>
</organism>
<reference evidence="2 3" key="3">
    <citation type="journal article" date="2011" name="Nat. Chem. Biol.">
        <title>Reveromycin A biosynthesis uses RevG and RevJ for stereospecific spiroacetal formation.</title>
        <authorList>
            <person name="Takahashi S."/>
            <person name="Toyoda A."/>
            <person name="Sekiyama Y."/>
            <person name="Takagi H."/>
            <person name="Nogawa T."/>
            <person name="Uramoto M."/>
            <person name="Suzuki R."/>
            <person name="Koshino H."/>
            <person name="Kumano T."/>
            <person name="Panthee S."/>
            <person name="Dairi T."/>
            <person name="Ishikawa J."/>
            <person name="Ikeda H."/>
            <person name="Sakaki Y."/>
            <person name="Osada H."/>
        </authorList>
    </citation>
    <scope>NUCLEOTIDE SEQUENCE [LARGE SCALE GENOMIC DNA]</scope>
    <source>
        <strain evidence="2 3">SN-593</strain>
    </source>
</reference>
<dbReference type="RefSeq" id="WP_202234570.1">
    <property type="nucleotide sequence ID" value="NZ_AP018365.1"/>
</dbReference>
<evidence type="ECO:0000313" key="3">
    <source>
        <dbReference type="Proteomes" id="UP000595703"/>
    </source>
</evidence>
<dbReference type="EMBL" id="AP018365">
    <property type="protein sequence ID" value="BBA98415.1"/>
    <property type="molecule type" value="Genomic_DNA"/>
</dbReference>
<reference evidence="2 3" key="2">
    <citation type="journal article" date="2011" name="J. Antibiot.">
        <title>Furaquinocins I and J: novel polyketide isoprenoid hybrid compounds from Streptomyces reveromyceticus SN-593.</title>
        <authorList>
            <person name="Panthee S."/>
            <person name="Takahashi S."/>
            <person name="Takagi H."/>
            <person name="Nogawa T."/>
            <person name="Oowada E."/>
            <person name="Uramoto M."/>
            <person name="Osada H."/>
        </authorList>
    </citation>
    <scope>NUCLEOTIDE SEQUENCE [LARGE SCALE GENOMIC DNA]</scope>
    <source>
        <strain evidence="2 3">SN-593</strain>
    </source>
</reference>
<feature type="compositionally biased region" description="Gly residues" evidence="1">
    <location>
        <begin position="42"/>
        <end position="53"/>
    </location>
</feature>
<reference evidence="2 3" key="1">
    <citation type="journal article" date="2010" name="J. Bacteriol.">
        <title>Biochemical characterization of a novel indole prenyltransferase from Streptomyces sp. SN-593.</title>
        <authorList>
            <person name="Takahashi S."/>
            <person name="Takagi H."/>
            <person name="Toyoda A."/>
            <person name="Uramoto M."/>
            <person name="Nogawa T."/>
            <person name="Ueki M."/>
            <person name="Sakaki Y."/>
            <person name="Osada H."/>
        </authorList>
    </citation>
    <scope>NUCLEOTIDE SEQUENCE [LARGE SCALE GENOMIC DNA]</scope>
    <source>
        <strain evidence="2 3">SN-593</strain>
    </source>
</reference>
<sequence length="192" mass="20590">MTELDLAGLTFVNFRDHAFPEGGGHGYRWVDLRSFRPRPGSTGTGSAGPGAAGPGAARPGAARDGELLAAVTAHEQFRDDYAGGGVDPNGTRHGPYWLRSCGPDAYRPVSREEAIRVLRAWAHQYGALPRKLERTLDTVLFAVVDAASRLYRLRDLGAEAVHDWGGVHGAFHEFLAIDDAQGSLTLLVAADD</sequence>